<keyword evidence="2" id="KW-1185">Reference proteome</keyword>
<dbReference type="EMBL" id="CM039171">
    <property type="protein sequence ID" value="KAH9789403.1"/>
    <property type="molecule type" value="Genomic_DNA"/>
</dbReference>
<reference evidence="2" key="1">
    <citation type="journal article" date="2023" name="Hortic. Res.">
        <title>A chromosome-level phased genome enabling allele-level studies in sweet orange: a case study on citrus Huanglongbing tolerance.</title>
        <authorList>
            <person name="Wu B."/>
            <person name="Yu Q."/>
            <person name="Deng Z."/>
            <person name="Duan Y."/>
            <person name="Luo F."/>
            <person name="Gmitter F. Jr."/>
        </authorList>
    </citation>
    <scope>NUCLEOTIDE SEQUENCE [LARGE SCALE GENOMIC DNA]</scope>
    <source>
        <strain evidence="2">cv. Valencia</strain>
    </source>
</reference>
<evidence type="ECO:0000313" key="1">
    <source>
        <dbReference type="EMBL" id="KAH9789403.1"/>
    </source>
</evidence>
<dbReference type="Proteomes" id="UP000829398">
    <property type="component" value="Chromosome 2"/>
</dbReference>
<comment type="caution">
    <text evidence="1">The sequence shown here is derived from an EMBL/GenBank/DDBJ whole genome shotgun (WGS) entry which is preliminary data.</text>
</comment>
<proteinExistence type="predicted"/>
<name>A0ACB8MVC6_CITSI</name>
<protein>
    <submittedName>
        <fullName evidence="1">Uncharacterized protein</fullName>
    </submittedName>
</protein>
<organism evidence="1 2">
    <name type="scientific">Citrus sinensis</name>
    <name type="common">Sweet orange</name>
    <name type="synonym">Citrus aurantium var. sinensis</name>
    <dbReference type="NCBI Taxonomy" id="2711"/>
    <lineage>
        <taxon>Eukaryota</taxon>
        <taxon>Viridiplantae</taxon>
        <taxon>Streptophyta</taxon>
        <taxon>Embryophyta</taxon>
        <taxon>Tracheophyta</taxon>
        <taxon>Spermatophyta</taxon>
        <taxon>Magnoliopsida</taxon>
        <taxon>eudicotyledons</taxon>
        <taxon>Gunneridae</taxon>
        <taxon>Pentapetalae</taxon>
        <taxon>rosids</taxon>
        <taxon>malvids</taxon>
        <taxon>Sapindales</taxon>
        <taxon>Rutaceae</taxon>
        <taxon>Aurantioideae</taxon>
        <taxon>Citrus</taxon>
    </lineage>
</organism>
<sequence>MNGCDLQNAGNRIDLTLKLGLPDSSDHENQHLRHFDQMTPCHSNLNIDALNSHEGMNMANNNIGQGFNPGEVAWQPSNFTEQYVHSDNNNNNHYGLIPFQGSTSMGSPPLPIYYPHNINSVNNFNINPNQNVPLAAAAPPPPPMNDCTLLDVPPRRDELEEGSSSAAAPARRRATGTRRPRGGSIIDPNKRCTNYNCKTSDTPMWRRGPLGPKTLCNACGIKYRKEEEKRLKAKEANKNKAIDQLIVDPQWLNQEAATKMNGYDQNNDDGNTIDLTLKLGLPNSDNENQHHNSHERINNYEMVNEGMNSNANVGQRFNPNEIAWPQPNLSSQHSQAQYMYPNNGYGFSTFPAGSSSMGSQLPNSPLNYNNVSINPDNNLQHAAAASALASMKGYTLINVPASRNQQLGTTASSSAAASAPRGAAGIPRPHGYPYKRCTNYNCNTNDTPMWRRGPLGPKTLCNACGIKYRKEEEKRKAKETETSNIDQNSNNQTT</sequence>
<accession>A0ACB8MVC6</accession>
<gene>
    <name evidence="1" type="ORF">KPL71_002997</name>
</gene>
<evidence type="ECO:0000313" key="2">
    <source>
        <dbReference type="Proteomes" id="UP000829398"/>
    </source>
</evidence>